<evidence type="ECO:0000256" key="2">
    <source>
        <dbReference type="ARBA" id="ARBA00022908"/>
    </source>
</evidence>
<dbReference type="Gene3D" id="1.10.443.10">
    <property type="entry name" value="Intergrase catalytic core"/>
    <property type="match status" value="1"/>
</dbReference>
<dbReference type="Proteomes" id="UP000220629">
    <property type="component" value="Unassembled WGS sequence"/>
</dbReference>
<dbReference type="InterPro" id="IPR011010">
    <property type="entry name" value="DNA_brk_join_enz"/>
</dbReference>
<comment type="caution">
    <text evidence="6">The sequence shown here is derived from an EMBL/GenBank/DDBJ whole genome shotgun (WGS) entry which is preliminary data.</text>
</comment>
<keyword evidence="2" id="KW-0229">DNA integration</keyword>
<dbReference type="InterPro" id="IPR002104">
    <property type="entry name" value="Integrase_catalytic"/>
</dbReference>
<dbReference type="GO" id="GO:0006310">
    <property type="term" value="P:DNA recombination"/>
    <property type="evidence" value="ECO:0007669"/>
    <property type="project" value="UniProtKB-KW"/>
</dbReference>
<dbReference type="AlphaFoldDB" id="A0A2A7S510"/>
<dbReference type="InterPro" id="IPR013762">
    <property type="entry name" value="Integrase-like_cat_sf"/>
</dbReference>
<feature type="domain" description="Tyr recombinase" evidence="5">
    <location>
        <begin position="172"/>
        <end position="347"/>
    </location>
</feature>
<evidence type="ECO:0000256" key="4">
    <source>
        <dbReference type="ARBA" id="ARBA00023172"/>
    </source>
</evidence>
<accession>A0A2A7S510</accession>
<dbReference type="PANTHER" id="PTHR30349:SF41">
    <property type="entry name" value="INTEGRASE_RECOMBINASE PROTEIN MJ0367-RELATED"/>
    <property type="match status" value="1"/>
</dbReference>
<proteinExistence type="inferred from homology"/>
<dbReference type="InterPro" id="IPR050090">
    <property type="entry name" value="Tyrosine_recombinase_XerCD"/>
</dbReference>
<dbReference type="CDD" id="cd00796">
    <property type="entry name" value="INT_Rci_Hp1_C"/>
    <property type="match status" value="1"/>
</dbReference>
<dbReference type="PANTHER" id="PTHR30349">
    <property type="entry name" value="PHAGE INTEGRASE-RELATED"/>
    <property type="match status" value="1"/>
</dbReference>
<dbReference type="GO" id="GO:0003677">
    <property type="term" value="F:DNA binding"/>
    <property type="evidence" value="ECO:0007669"/>
    <property type="project" value="UniProtKB-KW"/>
</dbReference>
<evidence type="ECO:0000256" key="1">
    <source>
        <dbReference type="ARBA" id="ARBA00008857"/>
    </source>
</evidence>
<keyword evidence="3" id="KW-0238">DNA-binding</keyword>
<evidence type="ECO:0000256" key="3">
    <source>
        <dbReference type="ARBA" id="ARBA00023125"/>
    </source>
</evidence>
<keyword evidence="4" id="KW-0233">DNA recombination</keyword>
<evidence type="ECO:0000313" key="6">
    <source>
        <dbReference type="EMBL" id="PEH38638.1"/>
    </source>
</evidence>
<name>A0A2A7S510_BURGA</name>
<dbReference type="RefSeq" id="WP_098154126.1">
    <property type="nucleotide sequence ID" value="NZ_CADEWZ010000004.1"/>
</dbReference>
<sequence length="358" mass="40771">MGTIVPRKRKDGSIGYTAQIRLKVKGKVVHTEAKTFDREPAASAWIKKRERELSQPGAIEGAKREDPTLGEVIARYIREDKRGIGRTKKQVLETIRGKDIAERPCSELRSADYIQFARSLDVQPQTVGNYMSHLGAIVRIARPAWGYPLAESEFDDAVVVGKRLGLTGKSVARDRRPTPDELNRILEYYTEMAKRERAELPMRELIVFALFSTRRQEEITTIRVEDFEGDRVLVRDMKHPGQKKGNDTWCDVPPEAARVIEAVRPKSGPIFPYNHRSISASFTKACAFLSIDDLHFHDLRHEGASRLFEMGLNIPHVAAVTGHRSWSSLKRYTHLRHVGDRWAGWAWLDRVAPLQEQS</sequence>
<organism evidence="6 7">
    <name type="scientific">Burkholderia gladioli</name>
    <name type="common">Pseudomonas marginata</name>
    <name type="synonym">Phytomonas marginata</name>
    <dbReference type="NCBI Taxonomy" id="28095"/>
    <lineage>
        <taxon>Bacteria</taxon>
        <taxon>Pseudomonadati</taxon>
        <taxon>Pseudomonadota</taxon>
        <taxon>Betaproteobacteria</taxon>
        <taxon>Burkholderiales</taxon>
        <taxon>Burkholderiaceae</taxon>
        <taxon>Burkholderia</taxon>
    </lineage>
</organism>
<gene>
    <name evidence="6" type="ORF">CRM94_30230</name>
</gene>
<dbReference type="GO" id="GO:0015074">
    <property type="term" value="P:DNA integration"/>
    <property type="evidence" value="ECO:0007669"/>
    <property type="project" value="UniProtKB-KW"/>
</dbReference>
<dbReference type="PROSITE" id="PS51898">
    <property type="entry name" value="TYR_RECOMBINASE"/>
    <property type="match status" value="1"/>
</dbReference>
<dbReference type="SUPFAM" id="SSF56349">
    <property type="entry name" value="DNA breaking-rejoining enzymes"/>
    <property type="match status" value="1"/>
</dbReference>
<evidence type="ECO:0000259" key="5">
    <source>
        <dbReference type="PROSITE" id="PS51898"/>
    </source>
</evidence>
<evidence type="ECO:0000313" key="7">
    <source>
        <dbReference type="Proteomes" id="UP000220629"/>
    </source>
</evidence>
<dbReference type="Pfam" id="PF00589">
    <property type="entry name" value="Phage_integrase"/>
    <property type="match status" value="1"/>
</dbReference>
<comment type="similarity">
    <text evidence="1">Belongs to the 'phage' integrase family.</text>
</comment>
<protein>
    <submittedName>
        <fullName evidence="6">Integrase</fullName>
    </submittedName>
</protein>
<dbReference type="EMBL" id="PDDY01000004">
    <property type="protein sequence ID" value="PEH38638.1"/>
    <property type="molecule type" value="Genomic_DNA"/>
</dbReference>
<reference evidence="7" key="1">
    <citation type="submission" date="2017-09" db="EMBL/GenBank/DDBJ databases">
        <title>FDA dAtabase for Regulatory Grade micrObial Sequences (FDA-ARGOS): Supporting development and validation of Infectious Disease Dx tests.</title>
        <authorList>
            <person name="Minogue T."/>
            <person name="Wolcott M."/>
            <person name="Wasieloski L."/>
            <person name="Aguilar W."/>
            <person name="Moore D."/>
            <person name="Tallon L."/>
            <person name="Sadzewicz L."/>
            <person name="Ott S."/>
            <person name="Zhao X."/>
            <person name="Nagaraj S."/>
            <person name="Vavikolanu K."/>
            <person name="Aluvathingal J."/>
            <person name="Nadendla S."/>
            <person name="Sichtig H."/>
        </authorList>
    </citation>
    <scope>NUCLEOTIDE SEQUENCE [LARGE SCALE GENOMIC DNA]</scope>
    <source>
        <strain evidence="7">FDAARGOS_390</strain>
    </source>
</reference>